<keyword evidence="7 9" id="KW-0233">DNA recombination</keyword>
<comment type="subunit">
    <text evidence="9">Forms a cyclic heterotetrameric complex composed of two molecules of XerC and two molecules of XerD.</text>
</comment>
<dbReference type="InterPro" id="IPR011010">
    <property type="entry name" value="DNA_brk_join_enz"/>
</dbReference>
<evidence type="ECO:0000313" key="13">
    <source>
        <dbReference type="Proteomes" id="UP000271380"/>
    </source>
</evidence>
<comment type="similarity">
    <text evidence="9">Belongs to the 'phage' integrase family. XerC subfamily.</text>
</comment>
<dbReference type="InterPro" id="IPR010998">
    <property type="entry name" value="Integrase_recombinase_N"/>
</dbReference>
<evidence type="ECO:0000256" key="3">
    <source>
        <dbReference type="ARBA" id="ARBA00022618"/>
    </source>
</evidence>
<dbReference type="GO" id="GO:0051301">
    <property type="term" value="P:cell division"/>
    <property type="evidence" value="ECO:0007669"/>
    <property type="project" value="UniProtKB-KW"/>
</dbReference>
<organism evidence="12 13">
    <name type="scientific">Corynebacterium kutscheri</name>
    <dbReference type="NCBI Taxonomy" id="35755"/>
    <lineage>
        <taxon>Bacteria</taxon>
        <taxon>Bacillati</taxon>
        <taxon>Actinomycetota</taxon>
        <taxon>Actinomycetes</taxon>
        <taxon>Mycobacteriales</taxon>
        <taxon>Corynebacteriaceae</taxon>
        <taxon>Corynebacterium</taxon>
    </lineage>
</organism>
<evidence type="ECO:0000256" key="2">
    <source>
        <dbReference type="ARBA" id="ARBA00022490"/>
    </source>
</evidence>
<feature type="active site" evidence="9">
    <location>
        <position position="254"/>
    </location>
</feature>
<keyword evidence="3 9" id="KW-0132">Cell division</keyword>
<proteinExistence type="inferred from homology"/>
<dbReference type="PANTHER" id="PTHR30349:SF77">
    <property type="entry name" value="TYROSINE RECOMBINASE XERC"/>
    <property type="match status" value="1"/>
</dbReference>
<dbReference type="HAMAP" id="MF_01808">
    <property type="entry name" value="Recomb_XerC_XerD"/>
    <property type="match status" value="1"/>
</dbReference>
<dbReference type="GO" id="GO:0006313">
    <property type="term" value="P:DNA transposition"/>
    <property type="evidence" value="ECO:0007669"/>
    <property type="project" value="UniProtKB-UniRule"/>
</dbReference>
<evidence type="ECO:0000256" key="6">
    <source>
        <dbReference type="ARBA" id="ARBA00023125"/>
    </source>
</evidence>
<feature type="domain" description="Core-binding (CB)" evidence="11">
    <location>
        <begin position="16"/>
        <end position="97"/>
    </location>
</feature>
<dbReference type="Proteomes" id="UP000271380">
    <property type="component" value="Chromosome"/>
</dbReference>
<evidence type="ECO:0000256" key="7">
    <source>
        <dbReference type="ARBA" id="ARBA00023172"/>
    </source>
</evidence>
<dbReference type="InterPro" id="IPR050090">
    <property type="entry name" value="Tyrosine_recombinase_XerCD"/>
</dbReference>
<dbReference type="SUPFAM" id="SSF47823">
    <property type="entry name" value="lambda integrase-like, N-terminal domain"/>
    <property type="match status" value="1"/>
</dbReference>
<feature type="active site" evidence="9">
    <location>
        <position position="183"/>
    </location>
</feature>
<feature type="domain" description="Tyr recombinase" evidence="10">
    <location>
        <begin position="118"/>
        <end position="299"/>
    </location>
</feature>
<dbReference type="SUPFAM" id="SSF56349">
    <property type="entry name" value="DNA breaking-rejoining enzymes"/>
    <property type="match status" value="1"/>
</dbReference>
<protein>
    <recommendedName>
        <fullName evidence="9">Tyrosine recombinase XerC</fullName>
    </recommendedName>
</protein>
<dbReference type="AlphaFoldDB" id="A0AB38VT71"/>
<keyword evidence="6 9" id="KW-0238">DNA-binding</keyword>
<evidence type="ECO:0000259" key="10">
    <source>
        <dbReference type="PROSITE" id="PS51898"/>
    </source>
</evidence>
<evidence type="ECO:0000313" key="12">
    <source>
        <dbReference type="EMBL" id="VEH08752.1"/>
    </source>
</evidence>
<dbReference type="Pfam" id="PF00589">
    <property type="entry name" value="Phage_integrase"/>
    <property type="match status" value="1"/>
</dbReference>
<comment type="function">
    <text evidence="9">Site-specific tyrosine recombinase, which acts by catalyzing the cutting and rejoining of the recombining DNA molecules. The XerC-XerD complex is essential to convert dimers of the bacterial chromosome into monomers to permit their segregation at cell division. It also contributes to the segregational stability of plasmids.</text>
</comment>
<dbReference type="InterPro" id="IPR023009">
    <property type="entry name" value="Tyrosine_recombinase_XerC/XerD"/>
</dbReference>
<dbReference type="InterPro" id="IPR004107">
    <property type="entry name" value="Integrase_SAM-like_N"/>
</dbReference>
<dbReference type="CDD" id="cd00798">
    <property type="entry name" value="INT_XerDC_C"/>
    <property type="match status" value="1"/>
</dbReference>
<dbReference type="EMBL" id="LR134377">
    <property type="protein sequence ID" value="VEH08752.1"/>
    <property type="molecule type" value="Genomic_DNA"/>
</dbReference>
<dbReference type="Gene3D" id="1.10.150.130">
    <property type="match status" value="1"/>
</dbReference>
<feature type="active site" evidence="9">
    <location>
        <position position="277"/>
    </location>
</feature>
<feature type="active site" description="O-(3'-phospho-DNA)-tyrosine intermediate" evidence="9">
    <location>
        <position position="286"/>
    </location>
</feature>
<evidence type="ECO:0000256" key="4">
    <source>
        <dbReference type="ARBA" id="ARBA00022829"/>
    </source>
</evidence>
<dbReference type="InterPro" id="IPR013762">
    <property type="entry name" value="Integrase-like_cat_sf"/>
</dbReference>
<evidence type="ECO:0000259" key="11">
    <source>
        <dbReference type="PROSITE" id="PS51900"/>
    </source>
</evidence>
<dbReference type="InterPro" id="IPR002104">
    <property type="entry name" value="Integrase_catalytic"/>
</dbReference>
<dbReference type="Gene3D" id="1.10.443.10">
    <property type="entry name" value="Intergrase catalytic core"/>
    <property type="match status" value="1"/>
</dbReference>
<name>A0AB38VT71_9CORY</name>
<keyword evidence="8 9" id="KW-0131">Cell cycle</keyword>
<sequence>MLRPHLFYLARLDDVSQLHELINDYADHLELVVGRSPATVKGYVSDLNDFAAENPTLADFQLAHLRNWLGQAVEAGKSRATLARRTAAVRGFSTWLVRNGYCASDQARRLVAPKAQRSLPKILSPDKAAELMEVSAATSEEEYLRDTAILELLYATGMRVAELSGINLGDINPQRRTVIVTGKGNKQRVVPYGDKAAVALEKWNEVRGQLAHSDELALFVGVRGARINTRQVRRIVERAGDQARVERLSPHALRHSAATHMLDGGADLRVVQELLGHSSLQTTQIYTHVSSNRLIDAYQKAHPRA</sequence>
<feature type="active site" evidence="9">
    <location>
        <position position="159"/>
    </location>
</feature>
<dbReference type="GO" id="GO:0009037">
    <property type="term" value="F:tyrosine-based site-specific recombinase activity"/>
    <property type="evidence" value="ECO:0007669"/>
    <property type="project" value="UniProtKB-UniRule"/>
</dbReference>
<dbReference type="GO" id="GO:0007059">
    <property type="term" value="P:chromosome segregation"/>
    <property type="evidence" value="ECO:0007669"/>
    <property type="project" value="UniProtKB-UniRule"/>
</dbReference>
<keyword evidence="2 9" id="KW-0963">Cytoplasm</keyword>
<dbReference type="PROSITE" id="PS51898">
    <property type="entry name" value="TYR_RECOMBINASE"/>
    <property type="match status" value="1"/>
</dbReference>
<evidence type="ECO:0000256" key="1">
    <source>
        <dbReference type="ARBA" id="ARBA00004496"/>
    </source>
</evidence>
<dbReference type="PANTHER" id="PTHR30349">
    <property type="entry name" value="PHAGE INTEGRASE-RELATED"/>
    <property type="match status" value="1"/>
</dbReference>
<dbReference type="GO" id="GO:0005737">
    <property type="term" value="C:cytoplasm"/>
    <property type="evidence" value="ECO:0007669"/>
    <property type="project" value="UniProtKB-SubCell"/>
</dbReference>
<gene>
    <name evidence="12" type="primary">XerC</name>
    <name evidence="9" type="synonym">xerC</name>
    <name evidence="12" type="ORF">NCTC949_01875</name>
</gene>
<comment type="subcellular location">
    <subcellularLocation>
        <location evidence="1 9">Cytoplasm</location>
    </subcellularLocation>
</comment>
<evidence type="ECO:0000256" key="9">
    <source>
        <dbReference type="HAMAP-Rule" id="MF_01808"/>
    </source>
</evidence>
<keyword evidence="5 9" id="KW-0229">DNA integration</keyword>
<evidence type="ECO:0000256" key="5">
    <source>
        <dbReference type="ARBA" id="ARBA00022908"/>
    </source>
</evidence>
<reference evidence="12 13" key="1">
    <citation type="submission" date="2018-12" db="EMBL/GenBank/DDBJ databases">
        <authorList>
            <consortium name="Pathogen Informatics"/>
        </authorList>
    </citation>
    <scope>NUCLEOTIDE SEQUENCE [LARGE SCALE GENOMIC DNA]</scope>
    <source>
        <strain evidence="12 13">NCTC949</strain>
    </source>
</reference>
<keyword evidence="4 9" id="KW-0159">Chromosome partition</keyword>
<dbReference type="Pfam" id="PF02899">
    <property type="entry name" value="Phage_int_SAM_1"/>
    <property type="match status" value="1"/>
</dbReference>
<accession>A0AB38VT71</accession>
<dbReference type="InterPro" id="IPR044068">
    <property type="entry name" value="CB"/>
</dbReference>
<dbReference type="GO" id="GO:0003677">
    <property type="term" value="F:DNA binding"/>
    <property type="evidence" value="ECO:0007669"/>
    <property type="project" value="UniProtKB-UniRule"/>
</dbReference>
<dbReference type="PROSITE" id="PS51900">
    <property type="entry name" value="CB"/>
    <property type="match status" value="1"/>
</dbReference>
<feature type="active site" evidence="9">
    <location>
        <position position="251"/>
    </location>
</feature>
<evidence type="ECO:0000256" key="8">
    <source>
        <dbReference type="ARBA" id="ARBA00023306"/>
    </source>
</evidence>